<organism evidence="1 2">
    <name type="scientific">Pseudoxanthomonas japonensis</name>
    <dbReference type="NCBI Taxonomy" id="69284"/>
    <lineage>
        <taxon>Bacteria</taxon>
        <taxon>Pseudomonadati</taxon>
        <taxon>Pseudomonadota</taxon>
        <taxon>Gammaproteobacteria</taxon>
        <taxon>Lysobacterales</taxon>
        <taxon>Lysobacteraceae</taxon>
        <taxon>Pseudoxanthomonas</taxon>
    </lineage>
</organism>
<evidence type="ECO:0000313" key="2">
    <source>
        <dbReference type="Proteomes" id="UP000781710"/>
    </source>
</evidence>
<protein>
    <submittedName>
        <fullName evidence="1">Uncharacterized protein</fullName>
    </submittedName>
</protein>
<gene>
    <name evidence="1" type="ORF">CSC78_15725</name>
</gene>
<evidence type="ECO:0000313" key="1">
    <source>
        <dbReference type="EMBL" id="KAF1723518.1"/>
    </source>
</evidence>
<name>A0ABQ6ZDV3_9GAMM</name>
<keyword evidence="2" id="KW-1185">Reference proteome</keyword>
<dbReference type="Proteomes" id="UP000781710">
    <property type="component" value="Unassembled WGS sequence"/>
</dbReference>
<sequence length="88" mass="9617">MSFTLAGDSSKSGEILMIFDKSDPDSIQVNSSGNIVSDSHASDSTFRYVLDKFKRHSSVYVRFPDGRESTFTLKGAAKAIGDCRSTFP</sequence>
<comment type="caution">
    <text evidence="1">The sequence shown here is derived from an EMBL/GenBank/DDBJ whole genome shotgun (WGS) entry which is preliminary data.</text>
</comment>
<accession>A0ABQ6ZDV3</accession>
<reference evidence="1 2" key="1">
    <citation type="submission" date="2017-10" db="EMBL/GenBank/DDBJ databases">
        <title>Whole genome sequencing of members of genus Pseudoxanthomonas.</title>
        <authorList>
            <person name="Kumar S."/>
            <person name="Bansal K."/>
            <person name="Kaur A."/>
            <person name="Patil P."/>
            <person name="Sharma S."/>
            <person name="Patil P.B."/>
        </authorList>
    </citation>
    <scope>NUCLEOTIDE SEQUENCE [LARGE SCALE GENOMIC DNA]</scope>
    <source>
        <strain evidence="1 2">DSM 17109</strain>
    </source>
</reference>
<dbReference type="EMBL" id="PDWW01000027">
    <property type="protein sequence ID" value="KAF1723518.1"/>
    <property type="molecule type" value="Genomic_DNA"/>
</dbReference>
<proteinExistence type="predicted"/>